<name>A0AAE0ZIF3_9GAST</name>
<gene>
    <name evidence="1" type="ORF">RRG08_043194</name>
</gene>
<dbReference type="EMBL" id="JAWDGP010003869">
    <property type="protein sequence ID" value="KAK3770033.1"/>
    <property type="molecule type" value="Genomic_DNA"/>
</dbReference>
<accession>A0AAE0ZIF3</accession>
<dbReference type="Proteomes" id="UP001283361">
    <property type="component" value="Unassembled WGS sequence"/>
</dbReference>
<reference evidence="1" key="1">
    <citation type="journal article" date="2023" name="G3 (Bethesda)">
        <title>A reference genome for the long-term kleptoplast-retaining sea slug Elysia crispata morphotype clarki.</title>
        <authorList>
            <person name="Eastman K.E."/>
            <person name="Pendleton A.L."/>
            <person name="Shaikh M.A."/>
            <person name="Suttiyut T."/>
            <person name="Ogas R."/>
            <person name="Tomko P."/>
            <person name="Gavelis G."/>
            <person name="Widhalm J.R."/>
            <person name="Wisecaver J.H."/>
        </authorList>
    </citation>
    <scope>NUCLEOTIDE SEQUENCE</scope>
    <source>
        <strain evidence="1">ECLA1</strain>
    </source>
</reference>
<organism evidence="1 2">
    <name type="scientific">Elysia crispata</name>
    <name type="common">lettuce slug</name>
    <dbReference type="NCBI Taxonomy" id="231223"/>
    <lineage>
        <taxon>Eukaryota</taxon>
        <taxon>Metazoa</taxon>
        <taxon>Spiralia</taxon>
        <taxon>Lophotrochozoa</taxon>
        <taxon>Mollusca</taxon>
        <taxon>Gastropoda</taxon>
        <taxon>Heterobranchia</taxon>
        <taxon>Euthyneura</taxon>
        <taxon>Panpulmonata</taxon>
        <taxon>Sacoglossa</taxon>
        <taxon>Placobranchoidea</taxon>
        <taxon>Plakobranchidae</taxon>
        <taxon>Elysia</taxon>
    </lineage>
</organism>
<comment type="caution">
    <text evidence="1">The sequence shown here is derived from an EMBL/GenBank/DDBJ whole genome shotgun (WGS) entry which is preliminary data.</text>
</comment>
<protein>
    <submittedName>
        <fullName evidence="1">Uncharacterized protein</fullName>
    </submittedName>
</protein>
<keyword evidence="2" id="KW-1185">Reference proteome</keyword>
<evidence type="ECO:0000313" key="1">
    <source>
        <dbReference type="EMBL" id="KAK3770033.1"/>
    </source>
</evidence>
<evidence type="ECO:0000313" key="2">
    <source>
        <dbReference type="Proteomes" id="UP001283361"/>
    </source>
</evidence>
<dbReference type="AlphaFoldDB" id="A0AAE0ZIF3"/>
<proteinExistence type="predicted"/>
<sequence length="191" mass="21164">MGQSCPLSAQPRRRGMQFVCSCGSCMSFVQRPSTCGFVCQIETVSHTGRQILKLKEGRGEVEENLRRCLSVESAQRSTSTSGCFECRVHTPGPLLHQDVLSAESTHRSTSISGCFECRVHTPGPLLHQDVLSVEPTHRSTSTSGCFECRVHTPGPLLHQDVLSVRTLGPLLHQDVLSAESTHRVHYYIRMF</sequence>